<sequence length="69" mass="7668">MDNKKADPATESTPVNAQTDNTKNPVRLTPEQTAKLVNLLSPRANTARRMVKLLAEHPDHTRQLKPLSP</sequence>
<dbReference type="Proteomes" id="UP001223336">
    <property type="component" value="Unassembled WGS sequence"/>
</dbReference>
<dbReference type="EMBL" id="JAVFKN010000036">
    <property type="protein sequence ID" value="MDQ5770661.1"/>
    <property type="molecule type" value="Genomic_DNA"/>
</dbReference>
<dbReference type="EMBL" id="CP133217">
    <property type="protein sequence ID" value="WML85974.1"/>
    <property type="molecule type" value="Genomic_DNA"/>
</dbReference>
<evidence type="ECO:0000313" key="4">
    <source>
        <dbReference type="Proteomes" id="UP001223336"/>
    </source>
</evidence>
<feature type="region of interest" description="Disordered" evidence="1">
    <location>
        <begin position="1"/>
        <end position="29"/>
    </location>
</feature>
<evidence type="ECO:0000313" key="3">
    <source>
        <dbReference type="EMBL" id="WML85974.1"/>
    </source>
</evidence>
<dbReference type="Proteomes" id="UP001229862">
    <property type="component" value="Chromosome"/>
</dbReference>
<organism evidence="3">
    <name type="scientific">Thiothrix subterranea</name>
    <dbReference type="NCBI Taxonomy" id="2735563"/>
    <lineage>
        <taxon>Bacteria</taxon>
        <taxon>Pseudomonadati</taxon>
        <taxon>Pseudomonadota</taxon>
        <taxon>Gammaproteobacteria</taxon>
        <taxon>Thiotrichales</taxon>
        <taxon>Thiotrichaceae</taxon>
        <taxon>Thiothrix</taxon>
    </lineage>
</organism>
<gene>
    <name evidence="2" type="ORF">RCC75_19185</name>
    <name evidence="3" type="ORF">RCG00_16935</name>
</gene>
<feature type="compositionally biased region" description="Polar residues" evidence="1">
    <location>
        <begin position="10"/>
        <end position="24"/>
    </location>
</feature>
<protein>
    <submittedName>
        <fullName evidence="3">Uncharacterized protein</fullName>
    </submittedName>
</protein>
<evidence type="ECO:0000313" key="2">
    <source>
        <dbReference type="EMBL" id="MDQ5770661.1"/>
    </source>
</evidence>
<dbReference type="RefSeq" id="WP_308136342.1">
    <property type="nucleotide sequence ID" value="NZ_CP133197.1"/>
</dbReference>
<dbReference type="AlphaFoldDB" id="A0AA51R0S1"/>
<accession>A0AA51R0S1</accession>
<name>A0AA51R0S1_9GAMM</name>
<proteinExistence type="predicted"/>
<keyword evidence="4" id="KW-1185">Reference proteome</keyword>
<reference evidence="3 4" key="1">
    <citation type="submission" date="2023-08" db="EMBL/GenBank/DDBJ databases">
        <title>New molecular markers tilS and rpoB for phylogenetic and monitoring studies of the genus Thiothrix biodiversity.</title>
        <authorList>
            <person name="Ravin N.V."/>
            <person name="Smolyakov D."/>
            <person name="Markov N.D."/>
            <person name="Beletsky A.V."/>
            <person name="Mardanov A.V."/>
            <person name="Rudenko T.S."/>
            <person name="Grabovich M.Y."/>
        </authorList>
    </citation>
    <scope>NUCLEOTIDE SEQUENCE</scope>
    <source>
        <strain evidence="3">DNT52</strain>
        <strain evidence="2 4">H33</strain>
    </source>
</reference>
<evidence type="ECO:0000256" key="1">
    <source>
        <dbReference type="SAM" id="MobiDB-lite"/>
    </source>
</evidence>